<dbReference type="CDD" id="cd02516">
    <property type="entry name" value="CDP-ME_synthetase"/>
    <property type="match status" value="1"/>
</dbReference>
<feature type="binding site" evidence="14">
    <location>
        <position position="232"/>
    </location>
    <ligand>
        <name>a divalent metal cation</name>
        <dbReference type="ChEBI" id="CHEBI:60240"/>
    </ligand>
</feature>
<dbReference type="HAMAP" id="MF_01520">
    <property type="entry name" value="IspDF"/>
    <property type="match status" value="1"/>
</dbReference>
<keyword evidence="8 14" id="KW-0808">Transferase</keyword>
<dbReference type="PANTHER" id="PTHR43181">
    <property type="entry name" value="2-C-METHYL-D-ERYTHRITOL 2,4-CYCLODIPHOSPHATE SYNTHASE, CHLOROPLASTIC"/>
    <property type="match status" value="1"/>
</dbReference>
<feature type="binding site" evidence="14">
    <location>
        <begin position="256"/>
        <end position="257"/>
    </location>
    <ligand>
        <name>4-CDP-2-C-methyl-D-erythritol 2-phosphate</name>
        <dbReference type="ChEBI" id="CHEBI:57919"/>
    </ligand>
</feature>
<feature type="binding site" evidence="14">
    <location>
        <begin position="354"/>
        <end position="357"/>
    </location>
    <ligand>
        <name>4-CDP-2-C-methyl-D-erythritol 2-phosphate</name>
        <dbReference type="ChEBI" id="CHEBI:57919"/>
    </ligand>
</feature>
<dbReference type="NCBIfam" id="NF006899">
    <property type="entry name" value="PRK09382.1"/>
    <property type="match status" value="1"/>
</dbReference>
<dbReference type="EC" id="4.6.1.12" evidence="14"/>
<comment type="catalytic activity">
    <reaction evidence="1 14">
        <text>4-CDP-2-C-methyl-D-erythritol 2-phosphate = 2-C-methyl-D-erythritol 2,4-cyclic diphosphate + CMP</text>
        <dbReference type="Rhea" id="RHEA:23864"/>
        <dbReference type="ChEBI" id="CHEBI:57919"/>
        <dbReference type="ChEBI" id="CHEBI:58483"/>
        <dbReference type="ChEBI" id="CHEBI:60377"/>
        <dbReference type="EC" id="4.6.1.12"/>
    </reaction>
</comment>
<evidence type="ECO:0000256" key="8">
    <source>
        <dbReference type="ARBA" id="ARBA00022679"/>
    </source>
</evidence>
<comment type="function">
    <text evidence="14">Bifunctional enzyme that catalyzes the formation of 4-diphosphocytidyl-2-C-methyl-D-erythritol from CTP and 2-C-methyl-D-erythritol 4-phosphate (MEP) (IspD), and catalyzes the conversion of 4-diphosphocytidyl-2-C-methyl-D-erythritol 2-phosphate (CDP-ME2P) to 2-C-methyl-D-erythritol 2,4-cyclodiphosphate (ME-CPP) with a corresponding release of cytidine 5-monophosphate (CMP) (IspF).</text>
</comment>
<feature type="site" description="Positions MEP for the nucleophilic attack" evidence="14">
    <location>
        <position position="151"/>
    </location>
</feature>
<dbReference type="HAMAP" id="MF_00108">
    <property type="entry name" value="IspD"/>
    <property type="match status" value="1"/>
</dbReference>
<keyword evidence="9 14" id="KW-0548">Nucleotidyltransferase</keyword>
<evidence type="ECO:0000313" key="16">
    <source>
        <dbReference type="EMBL" id="GLQ07244.1"/>
    </source>
</evidence>
<organism evidence="16 17">
    <name type="scientific">Sneathiella chinensis</name>
    <dbReference type="NCBI Taxonomy" id="349750"/>
    <lineage>
        <taxon>Bacteria</taxon>
        <taxon>Pseudomonadati</taxon>
        <taxon>Pseudomonadota</taxon>
        <taxon>Alphaproteobacteria</taxon>
        <taxon>Sneathiellales</taxon>
        <taxon>Sneathiellaceae</taxon>
        <taxon>Sneathiella</taxon>
    </lineage>
</organism>
<feature type="binding site" evidence="14">
    <location>
        <begin position="278"/>
        <end position="280"/>
    </location>
    <ligand>
        <name>4-CDP-2-C-methyl-D-erythritol 2-phosphate</name>
        <dbReference type="ChEBI" id="CHEBI:57919"/>
    </ligand>
</feature>
<feature type="binding site" evidence="14">
    <location>
        <position position="230"/>
    </location>
    <ligand>
        <name>a divalent metal cation</name>
        <dbReference type="ChEBI" id="CHEBI:60240"/>
    </ligand>
</feature>
<comment type="caution">
    <text evidence="16">The sequence shown here is derived from an EMBL/GenBank/DDBJ whole genome shotgun (WGS) entry which is preliminary data.</text>
</comment>
<keyword evidence="13 14" id="KW-0511">Multifunctional enzyme</keyword>
<evidence type="ECO:0000256" key="6">
    <source>
        <dbReference type="ARBA" id="ARBA00008480"/>
    </source>
</evidence>
<evidence type="ECO:0000313" key="17">
    <source>
        <dbReference type="Proteomes" id="UP001161409"/>
    </source>
</evidence>
<dbReference type="Pfam" id="PF01128">
    <property type="entry name" value="IspD"/>
    <property type="match status" value="1"/>
</dbReference>
<sequence>MTTIALIMAAGSGTRTGLDFPKQYLEMSGETVLRRTVRGFLDADGIDHVLVVINPRDEDLYKEAVAGLDLLPFAPGGDTRQDSVRNGLEALAPLAPDQVLIHDAARPFFTPDLINRCLAALKDHTAVLPAQPMVDTLKSVDGDRITGTVDRDSVVAAQTPQCFRYGPIMEAHERFRGRPVTDDIALAELAGIPVQWIAGEAGNTKITTREDVKIITSQELTDIRTGLGFDVHAFADDRDMWLGGVQIPYERGLKGHSDADVALHAITDAILGAIGEGDIGTHFPPSDDQWKGASSDRFLAHAASLVTERGGRIANIDLTIMCEAPKIGPHREAMRQRIGEIVGLDPSRVSVKGTTTEKLGFTGRREGIAAQAITTVRLPE</sequence>
<feature type="region of interest" description="2-C-methyl-D-erythritol 2,4-cyclodiphosphate synthase" evidence="14">
    <location>
        <begin position="224"/>
        <end position="380"/>
    </location>
</feature>
<dbReference type="InterPro" id="IPR029044">
    <property type="entry name" value="Nucleotide-diphossugar_trans"/>
</dbReference>
<comment type="similarity">
    <text evidence="14">In the C-terminal section; belongs to the IspF family.</text>
</comment>
<dbReference type="InterPro" id="IPR020555">
    <property type="entry name" value="MECDP_synthase_CS"/>
</dbReference>
<comment type="caution">
    <text evidence="14">Lacks conserved residue(s) required for the propagation of feature annotation.</text>
</comment>
<dbReference type="EMBL" id="BSNF01000008">
    <property type="protein sequence ID" value="GLQ07244.1"/>
    <property type="molecule type" value="Genomic_DNA"/>
</dbReference>
<feature type="region of interest" description="2-C-methyl-D-erythritol 4-phosphate cytidylyltransferase" evidence="14">
    <location>
        <begin position="1"/>
        <end position="223"/>
    </location>
</feature>
<dbReference type="EC" id="2.7.7.60" evidence="14"/>
<evidence type="ECO:0000256" key="1">
    <source>
        <dbReference type="ARBA" id="ARBA00000200"/>
    </source>
</evidence>
<feature type="binding site" evidence="14">
    <location>
        <position position="264"/>
    </location>
    <ligand>
        <name>a divalent metal cation</name>
        <dbReference type="ChEBI" id="CHEBI:60240"/>
    </ligand>
</feature>
<evidence type="ECO:0000256" key="7">
    <source>
        <dbReference type="ARBA" id="ARBA00009789"/>
    </source>
</evidence>
<dbReference type="PROSITE" id="PS01350">
    <property type="entry name" value="ISPF"/>
    <property type="match status" value="1"/>
</dbReference>
<dbReference type="PROSITE" id="PS01295">
    <property type="entry name" value="ISPD"/>
    <property type="match status" value="1"/>
</dbReference>
<comment type="similarity">
    <text evidence="7">Belongs to the IspD/TarI cytidylyltransferase family. IspD subfamily.</text>
</comment>
<dbReference type="PANTHER" id="PTHR43181:SF1">
    <property type="entry name" value="2-C-METHYL-D-ERYTHRITOL 2,4-CYCLODIPHOSPHATE SYNTHASE, CHLOROPLASTIC"/>
    <property type="match status" value="1"/>
</dbReference>
<dbReference type="InterPro" id="IPR003526">
    <property type="entry name" value="MECDP_synthase"/>
</dbReference>
<dbReference type="SUPFAM" id="SSF69765">
    <property type="entry name" value="IpsF-like"/>
    <property type="match status" value="1"/>
</dbReference>
<feature type="site" description="Transition state stabilizer" evidence="14">
    <location>
        <position position="256"/>
    </location>
</feature>
<protein>
    <recommendedName>
        <fullName evidence="14">Bifunctional enzyme IspD/IspF</fullName>
    </recommendedName>
    <domain>
        <recommendedName>
            <fullName evidence="14">2-C-methyl-D-erythritol 4-phosphate cytidylyltransferase</fullName>
            <ecNumber evidence="14">2.7.7.60</ecNumber>
        </recommendedName>
        <alternativeName>
            <fullName evidence="14">4-diphosphocytidyl-2C-methyl-D-erythritol synthase</fullName>
        </alternativeName>
        <alternativeName>
            <fullName evidence="14">MEP cytidylyltransferase</fullName>
            <shortName evidence="14">MCT</shortName>
        </alternativeName>
    </domain>
    <domain>
        <recommendedName>
            <fullName evidence="14">2-C-methyl-D-erythritol 2,4-cyclodiphosphate synthase</fullName>
            <shortName evidence="14">MECDP-synthase</shortName>
            <shortName evidence="14">MECPP-synthase</shortName>
            <shortName evidence="14">MECPS</shortName>
            <ecNumber evidence="14">4.6.1.12</ecNumber>
        </recommendedName>
    </domain>
</protein>
<evidence type="ECO:0000256" key="5">
    <source>
        <dbReference type="ARBA" id="ARBA00004787"/>
    </source>
</evidence>
<comment type="similarity">
    <text evidence="6">Belongs to the IspF family.</text>
</comment>
<keyword evidence="17" id="KW-1185">Reference proteome</keyword>
<feature type="binding site" evidence="14">
    <location>
        <position position="361"/>
    </location>
    <ligand>
        <name>4-CDP-2-C-methyl-D-erythritol 2-phosphate</name>
        <dbReference type="ChEBI" id="CHEBI:57919"/>
    </ligand>
</feature>
<dbReference type="InterPro" id="IPR034683">
    <property type="entry name" value="IspD/TarI"/>
</dbReference>
<keyword evidence="11 14" id="KW-0414">Isoprene biosynthesis</keyword>
<comment type="cofactor">
    <cofactor evidence="3 14">
        <name>a divalent metal cation</name>
        <dbReference type="ChEBI" id="CHEBI:60240"/>
    </cofactor>
</comment>
<comment type="catalytic activity">
    <reaction evidence="2 14">
        <text>2-C-methyl-D-erythritol 4-phosphate + CTP + H(+) = 4-CDP-2-C-methyl-D-erythritol + diphosphate</text>
        <dbReference type="Rhea" id="RHEA:13429"/>
        <dbReference type="ChEBI" id="CHEBI:15378"/>
        <dbReference type="ChEBI" id="CHEBI:33019"/>
        <dbReference type="ChEBI" id="CHEBI:37563"/>
        <dbReference type="ChEBI" id="CHEBI:57823"/>
        <dbReference type="ChEBI" id="CHEBI:58262"/>
        <dbReference type="EC" id="2.7.7.60"/>
    </reaction>
</comment>
<comment type="similarity">
    <text evidence="14">In the N-terminal section; belongs to the IspD/TarI cytidylyltransferase family. IspD subfamily.</text>
</comment>
<evidence type="ECO:0000256" key="10">
    <source>
        <dbReference type="ARBA" id="ARBA00022723"/>
    </source>
</evidence>
<evidence type="ECO:0000256" key="4">
    <source>
        <dbReference type="ARBA" id="ARBA00004709"/>
    </source>
</evidence>
<dbReference type="NCBIfam" id="TIGR00151">
    <property type="entry name" value="ispF"/>
    <property type="match status" value="1"/>
</dbReference>
<feature type="site" description="Transition state stabilizer" evidence="14">
    <location>
        <position position="355"/>
    </location>
</feature>
<name>A0ABQ5U5R1_9PROT</name>
<keyword evidence="12 14" id="KW-0456">Lyase</keyword>
<feature type="site" description="Positions MEP for the nucleophilic attack" evidence="14">
    <location>
        <position position="205"/>
    </location>
</feature>
<dbReference type="SUPFAM" id="SSF53448">
    <property type="entry name" value="Nucleotide-diphospho-sugar transferases"/>
    <property type="match status" value="1"/>
</dbReference>
<dbReference type="InterPro" id="IPR026596">
    <property type="entry name" value="IspD/F"/>
</dbReference>
<feature type="domain" description="2-C-methyl-D-erythritol 2,4-cyclodiphosphate synthase" evidence="15">
    <location>
        <begin position="223"/>
        <end position="376"/>
    </location>
</feature>
<keyword evidence="10 14" id="KW-0479">Metal-binding</keyword>
<dbReference type="RefSeq" id="WP_169561301.1">
    <property type="nucleotide sequence ID" value="NZ_BSNF01000008.1"/>
</dbReference>
<evidence type="ECO:0000256" key="2">
    <source>
        <dbReference type="ARBA" id="ARBA00001282"/>
    </source>
</evidence>
<evidence type="ECO:0000259" key="15">
    <source>
        <dbReference type="Pfam" id="PF02542"/>
    </source>
</evidence>
<dbReference type="InterPro" id="IPR036571">
    <property type="entry name" value="MECDP_synthase_sf"/>
</dbReference>
<dbReference type="HAMAP" id="MF_00107">
    <property type="entry name" value="IspF"/>
    <property type="match status" value="1"/>
</dbReference>
<feature type="site" description="Transition state stabilizer" evidence="14">
    <location>
        <position position="22"/>
    </location>
</feature>
<dbReference type="Gene3D" id="3.90.550.10">
    <property type="entry name" value="Spore Coat Polysaccharide Biosynthesis Protein SpsA, Chain A"/>
    <property type="match status" value="1"/>
</dbReference>
<evidence type="ECO:0000256" key="11">
    <source>
        <dbReference type="ARBA" id="ARBA00023229"/>
    </source>
</evidence>
<dbReference type="InterPro" id="IPR001228">
    <property type="entry name" value="IspD"/>
</dbReference>
<reference evidence="16" key="2">
    <citation type="submission" date="2023-01" db="EMBL/GenBank/DDBJ databases">
        <title>Draft genome sequence of Sneathiella chinensis strain NBRC 103408.</title>
        <authorList>
            <person name="Sun Q."/>
            <person name="Mori K."/>
        </authorList>
    </citation>
    <scope>NUCLEOTIDE SEQUENCE</scope>
    <source>
        <strain evidence="16">NBRC 103408</strain>
    </source>
</reference>
<feature type="binding site" evidence="14">
    <location>
        <begin position="230"/>
        <end position="232"/>
    </location>
    <ligand>
        <name>4-CDP-2-C-methyl-D-erythritol 2-phosphate</name>
        <dbReference type="ChEBI" id="CHEBI:57919"/>
    </ligand>
</feature>
<dbReference type="Pfam" id="PF02542">
    <property type="entry name" value="YgbB"/>
    <property type="match status" value="1"/>
</dbReference>
<feature type="site" description="Transition state stabilizer" evidence="14">
    <location>
        <position position="15"/>
    </location>
</feature>
<evidence type="ECO:0000256" key="12">
    <source>
        <dbReference type="ARBA" id="ARBA00023239"/>
    </source>
</evidence>
<accession>A0ABQ5U5R1</accession>
<evidence type="ECO:0000256" key="3">
    <source>
        <dbReference type="ARBA" id="ARBA00001968"/>
    </source>
</evidence>
<feature type="binding site" evidence="14">
    <location>
        <position position="364"/>
    </location>
    <ligand>
        <name>4-CDP-2-C-methyl-D-erythritol 2-phosphate</name>
        <dbReference type="ChEBI" id="CHEBI:57919"/>
    </ligand>
</feature>
<dbReference type="NCBIfam" id="TIGR00453">
    <property type="entry name" value="ispD"/>
    <property type="match status" value="1"/>
</dbReference>
<proteinExistence type="inferred from homology"/>
<dbReference type="InterPro" id="IPR018294">
    <property type="entry name" value="ISPD_synthase_CS"/>
</dbReference>
<reference evidence="16" key="1">
    <citation type="journal article" date="2014" name="Int. J. Syst. Evol. Microbiol.">
        <title>Complete genome of a new Firmicutes species belonging to the dominant human colonic microbiota ('Ruminococcus bicirculans') reveals two chromosomes and a selective capacity to utilize plant glucans.</title>
        <authorList>
            <consortium name="NISC Comparative Sequencing Program"/>
            <person name="Wegmann U."/>
            <person name="Louis P."/>
            <person name="Goesmann A."/>
            <person name="Henrissat B."/>
            <person name="Duncan S.H."/>
            <person name="Flint H.J."/>
        </authorList>
    </citation>
    <scope>NUCLEOTIDE SEQUENCE</scope>
    <source>
        <strain evidence="16">NBRC 103408</strain>
    </source>
</reference>
<dbReference type="Gene3D" id="3.30.1330.50">
    <property type="entry name" value="2-C-methyl-D-erythritol 2,4-cyclodiphosphate synthase"/>
    <property type="match status" value="1"/>
</dbReference>
<gene>
    <name evidence="14 16" type="primary">ispDF</name>
    <name evidence="16" type="ORF">GCM10007924_24650</name>
</gene>
<dbReference type="Proteomes" id="UP001161409">
    <property type="component" value="Unassembled WGS sequence"/>
</dbReference>
<comment type="pathway">
    <text evidence="4 14">Isoprenoid biosynthesis; isopentenyl diphosphate biosynthesis via DXP pathway; isopentenyl diphosphate from 1-deoxy-D-xylulose 5-phosphate: step 4/6.</text>
</comment>
<evidence type="ECO:0000256" key="14">
    <source>
        <dbReference type="HAMAP-Rule" id="MF_01520"/>
    </source>
</evidence>
<evidence type="ECO:0000256" key="13">
    <source>
        <dbReference type="ARBA" id="ARBA00023268"/>
    </source>
</evidence>
<comment type="pathway">
    <text evidence="5 14">Isoprenoid biosynthesis; isopentenyl diphosphate biosynthesis via DXP pathway; isopentenyl diphosphate from 1-deoxy-D-xylulose 5-phosphate: step 2/6.</text>
</comment>
<dbReference type="CDD" id="cd00554">
    <property type="entry name" value="MECDP_synthase"/>
    <property type="match status" value="1"/>
</dbReference>
<evidence type="ECO:0000256" key="9">
    <source>
        <dbReference type="ARBA" id="ARBA00022695"/>
    </source>
</evidence>